<dbReference type="Pfam" id="PF03703">
    <property type="entry name" value="bPH_2"/>
    <property type="match status" value="1"/>
</dbReference>
<evidence type="ECO:0000313" key="3">
    <source>
        <dbReference type="EMBL" id="AMG76331.1"/>
    </source>
</evidence>
<dbReference type="RefSeq" id="WP_067105972.1">
    <property type="nucleotide sequence ID" value="NZ_CP012199.1"/>
</dbReference>
<feature type="transmembrane region" description="Helical" evidence="1">
    <location>
        <begin position="64"/>
        <end position="84"/>
    </location>
</feature>
<keyword evidence="1" id="KW-0472">Membrane</keyword>
<accession>A0AA86GRC0</accession>
<evidence type="ECO:0000313" key="4">
    <source>
        <dbReference type="Proteomes" id="UP000058599"/>
    </source>
</evidence>
<gene>
    <name evidence="3" type="ORF">SGRAN_4002</name>
</gene>
<evidence type="ECO:0000256" key="1">
    <source>
        <dbReference type="SAM" id="Phobius"/>
    </source>
</evidence>
<keyword evidence="1" id="KW-1133">Transmembrane helix</keyword>
<dbReference type="EMBL" id="CP012199">
    <property type="protein sequence ID" value="AMG76331.1"/>
    <property type="molecule type" value="Genomic_DNA"/>
</dbReference>
<feature type="transmembrane region" description="Helical" evidence="1">
    <location>
        <begin position="40"/>
        <end position="58"/>
    </location>
</feature>
<dbReference type="PANTHER" id="PTHR34473">
    <property type="entry name" value="UPF0699 TRANSMEMBRANE PROTEIN YDBS"/>
    <property type="match status" value="1"/>
</dbReference>
<dbReference type="InterPro" id="IPR005182">
    <property type="entry name" value="YdbS-like_PH"/>
</dbReference>
<organism evidence="3 4">
    <name type="scientific">Sphingopyxis granuli</name>
    <dbReference type="NCBI Taxonomy" id="267128"/>
    <lineage>
        <taxon>Bacteria</taxon>
        <taxon>Pseudomonadati</taxon>
        <taxon>Pseudomonadota</taxon>
        <taxon>Alphaproteobacteria</taxon>
        <taxon>Sphingomonadales</taxon>
        <taxon>Sphingomonadaceae</taxon>
        <taxon>Sphingopyxis</taxon>
    </lineage>
</organism>
<protein>
    <submittedName>
        <fullName evidence="3">Bacterial membrane flanked domain protein</fullName>
    </submittedName>
</protein>
<dbReference type="KEGG" id="sgi:SGRAN_4002"/>
<dbReference type="PANTHER" id="PTHR34473:SF3">
    <property type="entry name" value="TRANSMEMBRANE PROTEIN-RELATED"/>
    <property type="match status" value="1"/>
</dbReference>
<dbReference type="Proteomes" id="UP000058599">
    <property type="component" value="Chromosome"/>
</dbReference>
<sequence>MSDAAIPHPTDPFAPEAINAVDGLTPVDPAFRHVLRIATLLNALPLAIAAMLADIFLVRAIDGPYGLLTVLGWLLGALAVAILPSRRAQRWGYRVGEGQLRVAHGWLFRTDTIVPFVRVQHIDVGQGPVERWFGLAHLVVHTSGTHNSTVTLPGLPADLAAAMRETIRRHIHTDFA</sequence>
<keyword evidence="4" id="KW-1185">Reference proteome</keyword>
<dbReference type="AlphaFoldDB" id="A0AA86GRC0"/>
<reference evidence="3 4" key="1">
    <citation type="journal article" date="2016" name="BMC Genomics">
        <title>Genomic analysis of the nitrate-respiring Sphingopyxis granuli (formerly Sphingomonas macrogoltabida) strain TFA.</title>
        <authorList>
            <person name="Garcia-Romero I."/>
            <person name="Perez-Pulido A.J."/>
            <person name="Gonzalez-Flores Y.E."/>
            <person name="Reyes-Ramirez F."/>
            <person name="Santero E."/>
            <person name="Floriano B."/>
        </authorList>
    </citation>
    <scope>NUCLEOTIDE SEQUENCE [LARGE SCALE GENOMIC DNA]</scope>
    <source>
        <strain evidence="3 4">TFA</strain>
    </source>
</reference>
<keyword evidence="1" id="KW-0812">Transmembrane</keyword>
<evidence type="ECO:0000259" key="2">
    <source>
        <dbReference type="Pfam" id="PF03703"/>
    </source>
</evidence>
<name>A0AA86GRC0_9SPHN</name>
<proteinExistence type="predicted"/>
<feature type="domain" description="YdbS-like PH" evidence="2">
    <location>
        <begin position="89"/>
        <end position="167"/>
    </location>
</feature>